<feature type="chain" id="PRO_5018219432" description="Granulins domain-containing protein" evidence="5">
    <location>
        <begin position="18"/>
        <end position="101"/>
    </location>
</feature>
<dbReference type="PANTHER" id="PTHR12274:SF3">
    <property type="entry name" value="PROGRANULIN"/>
    <property type="match status" value="1"/>
</dbReference>
<dbReference type="OrthoDB" id="5854875at2759"/>
<feature type="domain" description="Granulins" evidence="6">
    <location>
        <begin position="55"/>
        <end position="68"/>
    </location>
</feature>
<dbReference type="SMART" id="SM00277">
    <property type="entry name" value="GRAN"/>
    <property type="match status" value="1"/>
</dbReference>
<dbReference type="InParanoid" id="A0A3P7DGY9"/>
<dbReference type="InterPro" id="IPR000118">
    <property type="entry name" value="Granulin"/>
</dbReference>
<reference evidence="7 8" key="1">
    <citation type="submission" date="2018-11" db="EMBL/GenBank/DDBJ databases">
        <authorList>
            <consortium name="Pathogen Informatics"/>
        </authorList>
    </citation>
    <scope>NUCLEOTIDE SEQUENCE [LARGE SCALE GENOMIC DNA]</scope>
</reference>
<gene>
    <name evidence="7" type="ORF">WBA_LOCUS2437</name>
</gene>
<keyword evidence="5" id="KW-0732">Signal</keyword>
<dbReference type="EMBL" id="UYWW01000668">
    <property type="protein sequence ID" value="VDM09051.1"/>
    <property type="molecule type" value="Genomic_DNA"/>
</dbReference>
<sequence length="101" mass="10893">MILSIILFFAIVASDKALITHSCPGGKSVCPDSATCCLINEGIYGCCPMMDAVCCSDLIHCCPPTTKCDMVHRQCLQFCPLTARLAAVITFDPLYSCKEIP</sequence>
<dbReference type="PANTHER" id="PTHR12274">
    <property type="entry name" value="GRANULIN"/>
    <property type="match status" value="1"/>
</dbReference>
<proteinExistence type="inferred from homology"/>
<dbReference type="Pfam" id="PF00396">
    <property type="entry name" value="Granulin"/>
    <property type="match status" value="1"/>
</dbReference>
<dbReference type="GO" id="GO:0005576">
    <property type="term" value="C:extracellular region"/>
    <property type="evidence" value="ECO:0007669"/>
    <property type="project" value="UniProtKB-SubCell"/>
</dbReference>
<comment type="similarity">
    <text evidence="2">Belongs to the granulin family.</text>
</comment>
<dbReference type="AlphaFoldDB" id="A0A3P7DGY9"/>
<name>A0A3P7DGY9_WUCBA</name>
<evidence type="ECO:0000313" key="7">
    <source>
        <dbReference type="EMBL" id="VDM09051.1"/>
    </source>
</evidence>
<evidence type="ECO:0000256" key="2">
    <source>
        <dbReference type="ARBA" id="ARBA00010093"/>
    </source>
</evidence>
<feature type="signal peptide" evidence="5">
    <location>
        <begin position="1"/>
        <end position="17"/>
    </location>
</feature>
<accession>A0A3P7DGY9</accession>
<evidence type="ECO:0000256" key="4">
    <source>
        <dbReference type="ARBA" id="ARBA00023157"/>
    </source>
</evidence>
<dbReference type="Proteomes" id="UP000270924">
    <property type="component" value="Unassembled WGS sequence"/>
</dbReference>
<dbReference type="SUPFAM" id="SSF57277">
    <property type="entry name" value="Granulin repeat"/>
    <property type="match status" value="1"/>
</dbReference>
<evidence type="ECO:0000256" key="5">
    <source>
        <dbReference type="SAM" id="SignalP"/>
    </source>
</evidence>
<dbReference type="OMA" id="CCLINEG"/>
<dbReference type="InterPro" id="IPR037277">
    <property type="entry name" value="Granulin_sf"/>
</dbReference>
<evidence type="ECO:0000256" key="3">
    <source>
        <dbReference type="ARBA" id="ARBA00022525"/>
    </source>
</evidence>
<evidence type="ECO:0000256" key="1">
    <source>
        <dbReference type="ARBA" id="ARBA00004613"/>
    </source>
</evidence>
<keyword evidence="8" id="KW-1185">Reference proteome</keyword>
<comment type="subcellular location">
    <subcellularLocation>
        <location evidence="1">Secreted</location>
    </subcellularLocation>
</comment>
<dbReference type="Gene3D" id="2.10.25.160">
    <property type="entry name" value="Granulin"/>
    <property type="match status" value="1"/>
</dbReference>
<dbReference type="InterPro" id="IPR039036">
    <property type="entry name" value="Granulin_fam"/>
</dbReference>
<dbReference type="PROSITE" id="PS00799">
    <property type="entry name" value="GRANULINS"/>
    <property type="match status" value="1"/>
</dbReference>
<evidence type="ECO:0000259" key="6">
    <source>
        <dbReference type="PROSITE" id="PS00799"/>
    </source>
</evidence>
<organism evidence="7 8">
    <name type="scientific">Wuchereria bancrofti</name>
    <dbReference type="NCBI Taxonomy" id="6293"/>
    <lineage>
        <taxon>Eukaryota</taxon>
        <taxon>Metazoa</taxon>
        <taxon>Ecdysozoa</taxon>
        <taxon>Nematoda</taxon>
        <taxon>Chromadorea</taxon>
        <taxon>Rhabditida</taxon>
        <taxon>Spirurina</taxon>
        <taxon>Spiruromorpha</taxon>
        <taxon>Filarioidea</taxon>
        <taxon>Onchocercidae</taxon>
        <taxon>Wuchereria</taxon>
    </lineage>
</organism>
<evidence type="ECO:0000313" key="8">
    <source>
        <dbReference type="Proteomes" id="UP000270924"/>
    </source>
</evidence>
<protein>
    <recommendedName>
        <fullName evidence="6">Granulins domain-containing protein</fullName>
    </recommendedName>
</protein>
<keyword evidence="3" id="KW-0964">Secreted</keyword>
<keyword evidence="4" id="KW-1015">Disulfide bond</keyword>